<comment type="caution">
    <text evidence="4">The sequence shown here is derived from an EMBL/GenBank/DDBJ whole genome shotgun (WGS) entry which is preliminary data.</text>
</comment>
<feature type="compositionally biased region" description="Basic and acidic residues" evidence="1">
    <location>
        <begin position="93"/>
        <end position="112"/>
    </location>
</feature>
<dbReference type="Pfam" id="PF13628">
    <property type="entry name" value="DUF4142"/>
    <property type="match status" value="1"/>
</dbReference>
<dbReference type="OrthoDB" id="118677at2"/>
<organism evidence="4 5">
    <name type="scientific">Dokdonella fugitiva</name>
    <dbReference type="NCBI Taxonomy" id="328517"/>
    <lineage>
        <taxon>Bacteria</taxon>
        <taxon>Pseudomonadati</taxon>
        <taxon>Pseudomonadota</taxon>
        <taxon>Gammaproteobacteria</taxon>
        <taxon>Lysobacterales</taxon>
        <taxon>Rhodanobacteraceae</taxon>
        <taxon>Dokdonella</taxon>
    </lineage>
</organism>
<evidence type="ECO:0000313" key="5">
    <source>
        <dbReference type="Proteomes" id="UP000294862"/>
    </source>
</evidence>
<feature type="chain" id="PRO_5020950791" evidence="2">
    <location>
        <begin position="20"/>
        <end position="163"/>
    </location>
</feature>
<accession>A0A4R2HTQ5</accession>
<evidence type="ECO:0000259" key="3">
    <source>
        <dbReference type="Pfam" id="PF13628"/>
    </source>
</evidence>
<sequence>MNMKLIALAASLGTGTALAATTEADREFATRAAAANAGEIAVGRLAATHSQDEKVEAFGERMVADHGKAADELKAAAAKDGITLPPEPASNPDAERLAGMKGAEFDRAFGDQMRRDHDKAVELFRKESTSSGDAHVKAFATKTLPTLEEHRKMAQSLPGSASK</sequence>
<dbReference type="Proteomes" id="UP000294862">
    <property type="component" value="Unassembled WGS sequence"/>
</dbReference>
<feature type="region of interest" description="Disordered" evidence="1">
    <location>
        <begin position="81"/>
        <end position="112"/>
    </location>
</feature>
<proteinExistence type="predicted"/>
<reference evidence="4 5" key="1">
    <citation type="journal article" date="2015" name="Stand. Genomic Sci.">
        <title>Genomic Encyclopedia of Bacterial and Archaeal Type Strains, Phase III: the genomes of soil and plant-associated and newly described type strains.</title>
        <authorList>
            <person name="Whitman W.B."/>
            <person name="Woyke T."/>
            <person name="Klenk H.P."/>
            <person name="Zhou Y."/>
            <person name="Lilburn T.G."/>
            <person name="Beck B.J."/>
            <person name="De Vos P."/>
            <person name="Vandamme P."/>
            <person name="Eisen J.A."/>
            <person name="Garrity G."/>
            <person name="Hugenholtz P."/>
            <person name="Kyrpides N.C."/>
        </authorList>
    </citation>
    <scope>NUCLEOTIDE SEQUENCE [LARGE SCALE GENOMIC DNA]</scope>
    <source>
        <strain evidence="4 5">A3</strain>
    </source>
</reference>
<dbReference type="Gene3D" id="1.20.1260.10">
    <property type="match status" value="1"/>
</dbReference>
<name>A0A4R2HTQ5_9GAMM</name>
<evidence type="ECO:0000313" key="4">
    <source>
        <dbReference type="EMBL" id="TCO34724.1"/>
    </source>
</evidence>
<dbReference type="PANTHER" id="PTHR38593">
    <property type="entry name" value="BLR2558 PROTEIN"/>
    <property type="match status" value="1"/>
</dbReference>
<evidence type="ECO:0000256" key="2">
    <source>
        <dbReference type="SAM" id="SignalP"/>
    </source>
</evidence>
<feature type="domain" description="DUF4142" evidence="3">
    <location>
        <begin position="24"/>
        <end position="157"/>
    </location>
</feature>
<dbReference type="RefSeq" id="WP_132000252.1">
    <property type="nucleotide sequence ID" value="NZ_JACGXM010000021.1"/>
</dbReference>
<dbReference type="EMBL" id="SLWQ01000017">
    <property type="protein sequence ID" value="TCO34724.1"/>
    <property type="molecule type" value="Genomic_DNA"/>
</dbReference>
<feature type="signal peptide" evidence="2">
    <location>
        <begin position="1"/>
        <end position="19"/>
    </location>
</feature>
<keyword evidence="2" id="KW-0732">Signal</keyword>
<gene>
    <name evidence="4" type="ORF">EV148_11713</name>
</gene>
<dbReference type="PANTHER" id="PTHR38593:SF1">
    <property type="entry name" value="BLR2558 PROTEIN"/>
    <property type="match status" value="1"/>
</dbReference>
<protein>
    <submittedName>
        <fullName evidence="4">Putative membrane protein</fullName>
    </submittedName>
</protein>
<dbReference type="InterPro" id="IPR012347">
    <property type="entry name" value="Ferritin-like"/>
</dbReference>
<evidence type="ECO:0000256" key="1">
    <source>
        <dbReference type="SAM" id="MobiDB-lite"/>
    </source>
</evidence>
<dbReference type="InterPro" id="IPR025419">
    <property type="entry name" value="DUF4142"/>
</dbReference>
<dbReference type="AlphaFoldDB" id="A0A4R2HTQ5"/>
<keyword evidence="5" id="KW-1185">Reference proteome</keyword>